<evidence type="ECO:0000256" key="7">
    <source>
        <dbReference type="ARBA" id="ARBA00023242"/>
    </source>
</evidence>
<dbReference type="GO" id="GO:0005819">
    <property type="term" value="C:spindle"/>
    <property type="evidence" value="ECO:0007669"/>
    <property type="project" value="UniProtKB-SubCell"/>
</dbReference>
<dbReference type="GO" id="GO:0090307">
    <property type="term" value="P:mitotic spindle assembly"/>
    <property type="evidence" value="ECO:0007669"/>
    <property type="project" value="TreeGrafter"/>
</dbReference>
<dbReference type="Pfam" id="PF12214">
    <property type="entry name" value="TPX2_importin"/>
    <property type="match status" value="2"/>
</dbReference>
<evidence type="ECO:0000256" key="2">
    <source>
        <dbReference type="ARBA" id="ARBA00004186"/>
    </source>
</evidence>
<dbReference type="GO" id="GO:0008017">
    <property type="term" value="F:microtubule binding"/>
    <property type="evidence" value="ECO:0007669"/>
    <property type="project" value="TreeGrafter"/>
</dbReference>
<accession>A0A7I8L8H6</accession>
<comment type="subcellular location">
    <subcellularLocation>
        <location evidence="2">Cytoplasm</location>
        <location evidence="2">Cytoskeleton</location>
        <location evidence="2">Spindle</location>
    </subcellularLocation>
    <subcellularLocation>
        <location evidence="1">Nucleus</location>
    </subcellularLocation>
</comment>
<feature type="compositionally biased region" description="Basic and acidic residues" evidence="9">
    <location>
        <begin position="113"/>
        <end position="122"/>
    </location>
</feature>
<feature type="region of interest" description="Disordered" evidence="9">
    <location>
        <begin position="661"/>
        <end position="721"/>
    </location>
</feature>
<dbReference type="InterPro" id="IPR027329">
    <property type="entry name" value="TPX2_C"/>
</dbReference>
<evidence type="ECO:0000313" key="13">
    <source>
        <dbReference type="Proteomes" id="UP000663760"/>
    </source>
</evidence>
<evidence type="ECO:0000256" key="4">
    <source>
        <dbReference type="ARBA" id="ARBA00022490"/>
    </source>
</evidence>
<comment type="similarity">
    <text evidence="3">Belongs to the TPX2 family.</text>
</comment>
<feature type="region of interest" description="Disordered" evidence="9">
    <location>
        <begin position="533"/>
        <end position="554"/>
    </location>
</feature>
<keyword evidence="13" id="KW-1185">Reference proteome</keyword>
<keyword evidence="4" id="KW-0963">Cytoplasm</keyword>
<proteinExistence type="inferred from homology"/>
<organism evidence="12 13">
    <name type="scientific">Spirodela intermedia</name>
    <name type="common">Intermediate duckweed</name>
    <dbReference type="NCBI Taxonomy" id="51605"/>
    <lineage>
        <taxon>Eukaryota</taxon>
        <taxon>Viridiplantae</taxon>
        <taxon>Streptophyta</taxon>
        <taxon>Embryophyta</taxon>
        <taxon>Tracheophyta</taxon>
        <taxon>Spermatophyta</taxon>
        <taxon>Magnoliopsida</taxon>
        <taxon>Liliopsida</taxon>
        <taxon>Araceae</taxon>
        <taxon>Lemnoideae</taxon>
        <taxon>Spirodela</taxon>
    </lineage>
</organism>
<feature type="domain" description="TPX2 central" evidence="11">
    <location>
        <begin position="385"/>
        <end position="462"/>
    </location>
</feature>
<dbReference type="GO" id="GO:0060236">
    <property type="term" value="P:regulation of mitotic spindle organization"/>
    <property type="evidence" value="ECO:0007669"/>
    <property type="project" value="InterPro"/>
</dbReference>
<evidence type="ECO:0000259" key="10">
    <source>
        <dbReference type="Pfam" id="PF06886"/>
    </source>
</evidence>
<dbReference type="Proteomes" id="UP000663760">
    <property type="component" value="Chromosome 11"/>
</dbReference>
<protein>
    <submittedName>
        <fullName evidence="12">Uncharacterized protein</fullName>
    </submittedName>
</protein>
<keyword evidence="5" id="KW-0493">Microtubule</keyword>
<feature type="compositionally biased region" description="Low complexity" evidence="9">
    <location>
        <begin position="709"/>
        <end position="721"/>
    </location>
</feature>
<dbReference type="PANTHER" id="PTHR14326:SF44">
    <property type="entry name" value="TARGETING PROTEIN FOR XKLP2"/>
    <property type="match status" value="1"/>
</dbReference>
<reference evidence="12" key="1">
    <citation type="submission" date="2020-02" db="EMBL/GenBank/DDBJ databases">
        <authorList>
            <person name="Scholz U."/>
            <person name="Mascher M."/>
            <person name="Fiebig A."/>
        </authorList>
    </citation>
    <scope>NUCLEOTIDE SEQUENCE</scope>
</reference>
<dbReference type="GO" id="GO:0030295">
    <property type="term" value="F:protein kinase activator activity"/>
    <property type="evidence" value="ECO:0007669"/>
    <property type="project" value="TreeGrafter"/>
</dbReference>
<feature type="region of interest" description="Disordered" evidence="9">
    <location>
        <begin position="113"/>
        <end position="147"/>
    </location>
</feature>
<feature type="domain" description="TPX2 central" evidence="11">
    <location>
        <begin position="279"/>
        <end position="364"/>
    </location>
</feature>
<evidence type="ECO:0000313" key="12">
    <source>
        <dbReference type="EMBL" id="CAA7405565.1"/>
    </source>
</evidence>
<feature type="coiled-coil region" evidence="8">
    <location>
        <begin position="561"/>
        <end position="588"/>
    </location>
</feature>
<evidence type="ECO:0000256" key="6">
    <source>
        <dbReference type="ARBA" id="ARBA00023212"/>
    </source>
</evidence>
<evidence type="ECO:0000256" key="9">
    <source>
        <dbReference type="SAM" id="MobiDB-lite"/>
    </source>
</evidence>
<name>A0A7I8L8H6_SPIIN</name>
<dbReference type="InterPro" id="IPR027330">
    <property type="entry name" value="TPX2_central_dom"/>
</dbReference>
<dbReference type="InterPro" id="IPR009675">
    <property type="entry name" value="TPX2_fam"/>
</dbReference>
<keyword evidence="8" id="KW-0175">Coiled coil</keyword>
<evidence type="ECO:0000256" key="3">
    <source>
        <dbReference type="ARBA" id="ARBA00005885"/>
    </source>
</evidence>
<keyword evidence="6" id="KW-0206">Cytoskeleton</keyword>
<sequence length="721" mass="82104">MEGACLPDIYSDHGRCVRLSLLCMRIEMYLGKRSGAAAEPAAAAVLAQSFQIDEIYEFSAPSSLSSDAAFVNGVKGGRSYKQESICCDFGHKPEPAAEAQGDDDDTREILEEEKKSNDEGTEHVSSSAARTPAISRNAGKVDAEVGSRNKTAKKIASLIRNPSALKPRIQPASTQKTASFRIISCRCPGGDIAQENQAVKRQKLDGGLSRQIHNVKSRALVHKSRPDLPADGGDLLSSRDLHGVNRKLNSSESLSCLKIEHIKNSEDMQAVIQRRPKLTLTRPKEPELETAHRVRAVRIKSSAELEEEMLSKMPKFKARPINKKILEAPSLPAPQRSTPQPPEFQEFNLKTMERAARNAGASSVVSSSLSMESSTSFNDHFKINRLTEPKPPQLETSLRARPPRVKSSQELELEELERIPKFKARPLNKKIFEMRGDRGSLRRPKRQITIPQEFHFATDERMGPPAFVLEAFDKLSLHSERQTEQQRQVPRLTIPNPFHLHTEERGLEKERDLSLQILHKEIEQERARVPKANPYPYTTDYPVIPPKPTPKECTKPEAFQLESLVRHEEVMQKKMEELEKTEREEAEKRVFRAQPILEKDPFPVAKKERKPLTEVQEFALHVDHRATERAEFDQKVKEKETMYKRMRDEYEVSKKIEEEREVKQMRKTMVPTARPLPNFANPFLPQKSTKEITKPKSPALKVSQRLTRRQQQQQLHLSQMR</sequence>
<dbReference type="Pfam" id="PF06886">
    <property type="entry name" value="TPX2"/>
    <property type="match status" value="1"/>
</dbReference>
<evidence type="ECO:0000256" key="8">
    <source>
        <dbReference type="SAM" id="Coils"/>
    </source>
</evidence>
<evidence type="ECO:0000259" key="11">
    <source>
        <dbReference type="Pfam" id="PF12214"/>
    </source>
</evidence>
<dbReference type="EMBL" id="LR746274">
    <property type="protein sequence ID" value="CAA7405565.1"/>
    <property type="molecule type" value="Genomic_DNA"/>
</dbReference>
<dbReference type="OrthoDB" id="1684416at2759"/>
<keyword evidence="7" id="KW-0539">Nucleus</keyword>
<evidence type="ECO:0000256" key="1">
    <source>
        <dbReference type="ARBA" id="ARBA00004123"/>
    </source>
</evidence>
<gene>
    <name evidence="12" type="ORF">SI8410_11016243</name>
</gene>
<feature type="domain" description="TPX2 C-terminal" evidence="10">
    <location>
        <begin position="618"/>
        <end position="694"/>
    </location>
</feature>
<dbReference type="PANTHER" id="PTHR14326">
    <property type="entry name" value="TARGETING PROTEIN FOR XKLP2"/>
    <property type="match status" value="1"/>
</dbReference>
<dbReference type="GO" id="GO:0005880">
    <property type="term" value="C:nuclear microtubule"/>
    <property type="evidence" value="ECO:0007669"/>
    <property type="project" value="TreeGrafter"/>
</dbReference>
<evidence type="ECO:0000256" key="5">
    <source>
        <dbReference type="ARBA" id="ARBA00022701"/>
    </source>
</evidence>
<dbReference type="AlphaFoldDB" id="A0A7I8L8H6"/>